<keyword evidence="4" id="KW-0804">Transcription</keyword>
<evidence type="ECO:0000256" key="4">
    <source>
        <dbReference type="ARBA" id="ARBA00023163"/>
    </source>
</evidence>
<dbReference type="HAMAP" id="MF_00081">
    <property type="entry name" value="HrcA"/>
    <property type="match status" value="1"/>
</dbReference>
<dbReference type="Pfam" id="PF01628">
    <property type="entry name" value="HrcA"/>
    <property type="match status" value="1"/>
</dbReference>
<sequence>TERKMEILKEVVDRFIAKADPVSSRNIAQGSEFDLSSATIRKEMAELEVMGYLTHPHTSAGRTPTDKGYRFYVDNVIKEELDLIADDGESSPGLDIMISKDMEIETILQKSAEILAKFTNYLSMIVAPTIQQSRFKHIELLKFHGGNLLMVLITDTGRVYKRSFVLRGKYTDLDLQGVTNILNSQLRDKNIIDIGIEDIKIQKGDSYLILLVNKIIEIIKECIKEDFYYNRIFIHGTSVILKQPEFIDLKKIQNILRVIENEYLLMKLLMDFSRDKDFIVKIGSELFEEGTEDLSLI</sequence>
<protein>
    <recommendedName>
        <fullName evidence="5">Heat-inducible transcription repressor HrcA C-terminal domain-containing protein</fullName>
    </recommendedName>
</protein>
<dbReference type="AlphaFoldDB" id="X1BX91"/>
<dbReference type="Gene3D" id="3.30.450.40">
    <property type="match status" value="1"/>
</dbReference>
<evidence type="ECO:0000259" key="5">
    <source>
        <dbReference type="Pfam" id="PF01628"/>
    </source>
</evidence>
<dbReference type="InterPro" id="IPR023120">
    <property type="entry name" value="WHTH_transcript_rep_HrcA_IDD"/>
</dbReference>
<dbReference type="InterPro" id="IPR021153">
    <property type="entry name" value="HrcA_C"/>
</dbReference>
<keyword evidence="3" id="KW-0346">Stress response</keyword>
<feature type="domain" description="Heat-inducible transcription repressor HrcA C-terminal" evidence="5">
    <location>
        <begin position="105"/>
        <end position="297"/>
    </location>
</feature>
<dbReference type="InterPro" id="IPR029016">
    <property type="entry name" value="GAF-like_dom_sf"/>
</dbReference>
<name>X1BX91_9ZZZZ</name>
<dbReference type="PIRSF" id="PIRSF005485">
    <property type="entry name" value="HrcA"/>
    <property type="match status" value="1"/>
</dbReference>
<gene>
    <name evidence="6" type="ORF">S01H4_24460</name>
</gene>
<dbReference type="Gene3D" id="1.10.10.10">
    <property type="entry name" value="Winged helix-like DNA-binding domain superfamily/Winged helix DNA-binding domain"/>
    <property type="match status" value="1"/>
</dbReference>
<dbReference type="InterPro" id="IPR036390">
    <property type="entry name" value="WH_DNA-bd_sf"/>
</dbReference>
<feature type="non-terminal residue" evidence="6">
    <location>
        <position position="297"/>
    </location>
</feature>
<evidence type="ECO:0000313" key="6">
    <source>
        <dbReference type="EMBL" id="GAG85757.1"/>
    </source>
</evidence>
<dbReference type="SUPFAM" id="SSF46785">
    <property type="entry name" value="Winged helix' DNA-binding domain"/>
    <property type="match status" value="1"/>
</dbReference>
<dbReference type="NCBIfam" id="TIGR00331">
    <property type="entry name" value="hrcA"/>
    <property type="match status" value="1"/>
</dbReference>
<dbReference type="PANTHER" id="PTHR34824">
    <property type="entry name" value="HEAT-INDUCIBLE TRANSCRIPTION REPRESSOR HRCA"/>
    <property type="match status" value="1"/>
</dbReference>
<evidence type="ECO:0000256" key="3">
    <source>
        <dbReference type="ARBA" id="ARBA00023016"/>
    </source>
</evidence>
<dbReference type="GO" id="GO:0003677">
    <property type="term" value="F:DNA binding"/>
    <property type="evidence" value="ECO:0007669"/>
    <property type="project" value="InterPro"/>
</dbReference>
<accession>X1BX91</accession>
<dbReference type="InterPro" id="IPR036388">
    <property type="entry name" value="WH-like_DNA-bd_sf"/>
</dbReference>
<dbReference type="GO" id="GO:0045892">
    <property type="term" value="P:negative regulation of DNA-templated transcription"/>
    <property type="evidence" value="ECO:0007669"/>
    <property type="project" value="TreeGrafter"/>
</dbReference>
<proteinExistence type="inferred from homology"/>
<dbReference type="InterPro" id="IPR002571">
    <property type="entry name" value="HrcA"/>
</dbReference>
<reference evidence="6" key="1">
    <citation type="journal article" date="2014" name="Front. Microbiol.">
        <title>High frequency of phylogenetically diverse reductive dehalogenase-homologous genes in deep subseafloor sedimentary metagenomes.</title>
        <authorList>
            <person name="Kawai M."/>
            <person name="Futagami T."/>
            <person name="Toyoda A."/>
            <person name="Takaki Y."/>
            <person name="Nishi S."/>
            <person name="Hori S."/>
            <person name="Arai W."/>
            <person name="Tsubouchi T."/>
            <person name="Morono Y."/>
            <person name="Uchiyama I."/>
            <person name="Ito T."/>
            <person name="Fujiyama A."/>
            <person name="Inagaki F."/>
            <person name="Takami H."/>
        </authorList>
    </citation>
    <scope>NUCLEOTIDE SEQUENCE</scope>
    <source>
        <strain evidence="6">Expedition CK06-06</strain>
    </source>
</reference>
<dbReference type="SUPFAM" id="SSF55781">
    <property type="entry name" value="GAF domain-like"/>
    <property type="match status" value="1"/>
</dbReference>
<organism evidence="6">
    <name type="scientific">marine sediment metagenome</name>
    <dbReference type="NCBI Taxonomy" id="412755"/>
    <lineage>
        <taxon>unclassified sequences</taxon>
        <taxon>metagenomes</taxon>
        <taxon>ecological metagenomes</taxon>
    </lineage>
</organism>
<keyword evidence="2" id="KW-0805">Transcription regulation</keyword>
<comment type="caution">
    <text evidence="6">The sequence shown here is derived from an EMBL/GenBank/DDBJ whole genome shotgun (WGS) entry which is preliminary data.</text>
</comment>
<evidence type="ECO:0000256" key="2">
    <source>
        <dbReference type="ARBA" id="ARBA00023015"/>
    </source>
</evidence>
<dbReference type="PANTHER" id="PTHR34824:SF1">
    <property type="entry name" value="HEAT-INDUCIBLE TRANSCRIPTION REPRESSOR HRCA"/>
    <property type="match status" value="1"/>
</dbReference>
<dbReference type="EMBL" id="BART01011488">
    <property type="protein sequence ID" value="GAG85757.1"/>
    <property type="molecule type" value="Genomic_DNA"/>
</dbReference>
<feature type="non-terminal residue" evidence="6">
    <location>
        <position position="1"/>
    </location>
</feature>
<dbReference type="Gene3D" id="3.30.390.60">
    <property type="entry name" value="Heat-inducible transcription repressor hrca homolog, domain 3"/>
    <property type="match status" value="1"/>
</dbReference>
<keyword evidence="1" id="KW-0678">Repressor</keyword>
<evidence type="ECO:0000256" key="1">
    <source>
        <dbReference type="ARBA" id="ARBA00022491"/>
    </source>
</evidence>